<keyword evidence="1" id="KW-0175">Coiled coil</keyword>
<dbReference type="RefSeq" id="XP_001325986.1">
    <property type="nucleotide sequence ID" value="XM_001325951.1"/>
</dbReference>
<evidence type="ECO:0000313" key="3">
    <source>
        <dbReference type="Proteomes" id="UP000001542"/>
    </source>
</evidence>
<evidence type="ECO:0000313" key="2">
    <source>
        <dbReference type="EMBL" id="EAY13763.1"/>
    </source>
</evidence>
<dbReference type="VEuPathDB" id="TrichDB:TVAGG3_0074130"/>
<dbReference type="VEuPathDB" id="TrichDB:TVAG_467780"/>
<feature type="coiled-coil region" evidence="1">
    <location>
        <begin position="38"/>
        <end position="83"/>
    </location>
</feature>
<sequence length="150" mass="18144">MKKQKTLEKEINFQTQAEADRYFEIIQTKEINRHNKTMKKLEEMQELRMQNIQNQEKEYLKKLSELQIKYKRQKDRISKKHQDYLSAIQETYAYQAKPTVKRMDYDYIDAVAYELKKLIAQDCRGGVFKTQKEKLRTINSEVDALIRQTK</sequence>
<name>A2E0L8_TRIV3</name>
<dbReference type="KEGG" id="tva:4771736"/>
<accession>A2E0L8</accession>
<dbReference type="SMR" id="A2E0L8"/>
<dbReference type="InParanoid" id="A2E0L8"/>
<reference evidence="2" key="2">
    <citation type="journal article" date="2007" name="Science">
        <title>Draft genome sequence of the sexually transmitted pathogen Trichomonas vaginalis.</title>
        <authorList>
            <person name="Carlton J.M."/>
            <person name="Hirt R.P."/>
            <person name="Silva J.C."/>
            <person name="Delcher A.L."/>
            <person name="Schatz M."/>
            <person name="Zhao Q."/>
            <person name="Wortman J.R."/>
            <person name="Bidwell S.L."/>
            <person name="Alsmark U.C.M."/>
            <person name="Besteiro S."/>
            <person name="Sicheritz-Ponten T."/>
            <person name="Noel C.J."/>
            <person name="Dacks J.B."/>
            <person name="Foster P.G."/>
            <person name="Simillion C."/>
            <person name="Van de Peer Y."/>
            <person name="Miranda-Saavedra D."/>
            <person name="Barton G.J."/>
            <person name="Westrop G.D."/>
            <person name="Mueller S."/>
            <person name="Dessi D."/>
            <person name="Fiori P.L."/>
            <person name="Ren Q."/>
            <person name="Paulsen I."/>
            <person name="Zhang H."/>
            <person name="Bastida-Corcuera F.D."/>
            <person name="Simoes-Barbosa A."/>
            <person name="Brown M.T."/>
            <person name="Hayes R.D."/>
            <person name="Mukherjee M."/>
            <person name="Okumura C.Y."/>
            <person name="Schneider R."/>
            <person name="Smith A.J."/>
            <person name="Vanacova S."/>
            <person name="Villalvazo M."/>
            <person name="Haas B.J."/>
            <person name="Pertea M."/>
            <person name="Feldblyum T.V."/>
            <person name="Utterback T.R."/>
            <person name="Shu C.L."/>
            <person name="Osoegawa K."/>
            <person name="de Jong P.J."/>
            <person name="Hrdy I."/>
            <person name="Horvathova L."/>
            <person name="Zubacova Z."/>
            <person name="Dolezal P."/>
            <person name="Malik S.B."/>
            <person name="Logsdon J.M. Jr."/>
            <person name="Henze K."/>
            <person name="Gupta A."/>
            <person name="Wang C.C."/>
            <person name="Dunne R.L."/>
            <person name="Upcroft J.A."/>
            <person name="Upcroft P."/>
            <person name="White O."/>
            <person name="Salzberg S.L."/>
            <person name="Tang P."/>
            <person name="Chiu C.-H."/>
            <person name="Lee Y.-S."/>
            <person name="Embley T.M."/>
            <person name="Coombs G.H."/>
            <person name="Mottram J.C."/>
            <person name="Tachezy J."/>
            <person name="Fraser-Liggett C.M."/>
            <person name="Johnson P.J."/>
        </authorList>
    </citation>
    <scope>NUCLEOTIDE SEQUENCE [LARGE SCALE GENOMIC DNA]</scope>
    <source>
        <strain evidence="2">G3</strain>
    </source>
</reference>
<dbReference type="EMBL" id="DS113280">
    <property type="protein sequence ID" value="EAY13763.1"/>
    <property type="molecule type" value="Genomic_DNA"/>
</dbReference>
<dbReference type="Proteomes" id="UP000001542">
    <property type="component" value="Unassembled WGS sequence"/>
</dbReference>
<evidence type="ECO:0000256" key="1">
    <source>
        <dbReference type="SAM" id="Coils"/>
    </source>
</evidence>
<proteinExistence type="predicted"/>
<protein>
    <submittedName>
        <fullName evidence="2">Uncharacterized protein</fullName>
    </submittedName>
</protein>
<organism evidence="2 3">
    <name type="scientific">Trichomonas vaginalis (strain ATCC PRA-98 / G3)</name>
    <dbReference type="NCBI Taxonomy" id="412133"/>
    <lineage>
        <taxon>Eukaryota</taxon>
        <taxon>Metamonada</taxon>
        <taxon>Parabasalia</taxon>
        <taxon>Trichomonadida</taxon>
        <taxon>Trichomonadidae</taxon>
        <taxon>Trichomonas</taxon>
    </lineage>
</organism>
<reference evidence="2" key="1">
    <citation type="submission" date="2006-10" db="EMBL/GenBank/DDBJ databases">
        <authorList>
            <person name="Amadeo P."/>
            <person name="Zhao Q."/>
            <person name="Wortman J."/>
            <person name="Fraser-Liggett C."/>
            <person name="Carlton J."/>
        </authorList>
    </citation>
    <scope>NUCLEOTIDE SEQUENCE</scope>
    <source>
        <strain evidence="2">G3</strain>
    </source>
</reference>
<gene>
    <name evidence="2" type="ORF">TVAG_467780</name>
</gene>
<dbReference type="AlphaFoldDB" id="A2E0L8"/>
<keyword evidence="3" id="KW-1185">Reference proteome</keyword>